<dbReference type="AlphaFoldDB" id="A0A0W0G7U9"/>
<protein>
    <recommendedName>
        <fullName evidence="4">Reverse transcriptase-rnase h-integrase</fullName>
    </recommendedName>
</protein>
<accession>A0A0W0G7U9</accession>
<organism evidence="2 3">
    <name type="scientific">Moniliophthora roreri</name>
    <name type="common">Frosty pod rot fungus</name>
    <name type="synonym">Monilia roreri</name>
    <dbReference type="NCBI Taxonomy" id="221103"/>
    <lineage>
        <taxon>Eukaryota</taxon>
        <taxon>Fungi</taxon>
        <taxon>Dikarya</taxon>
        <taxon>Basidiomycota</taxon>
        <taxon>Agaricomycotina</taxon>
        <taxon>Agaricomycetes</taxon>
        <taxon>Agaricomycetidae</taxon>
        <taxon>Agaricales</taxon>
        <taxon>Marasmiineae</taxon>
        <taxon>Marasmiaceae</taxon>
        <taxon>Moniliophthora</taxon>
    </lineage>
</organism>
<sequence length="137" mass="15548">MTTPSASAAPDITCTADIAPKVEADDANEQWARTISTAVIETINDKKDKSSKGPVPDPYEGNYKDTRCFLLDLKLYFRMNPVKANTDEKKMLLLSLLKGKTNRWKITEQLKLFPEDDDPATKKKTAEETWSSFKKRF</sequence>
<name>A0A0W0G7U9_MONRR</name>
<feature type="compositionally biased region" description="Polar residues" evidence="1">
    <location>
        <begin position="128"/>
        <end position="137"/>
    </location>
</feature>
<feature type="region of interest" description="Disordered" evidence="1">
    <location>
        <begin position="115"/>
        <end position="137"/>
    </location>
</feature>
<evidence type="ECO:0008006" key="4">
    <source>
        <dbReference type="Google" id="ProtNLM"/>
    </source>
</evidence>
<dbReference type="EMBL" id="LATX01000890">
    <property type="protein sequence ID" value="KTB44619.1"/>
    <property type="molecule type" value="Genomic_DNA"/>
</dbReference>
<dbReference type="Proteomes" id="UP000054988">
    <property type="component" value="Unassembled WGS sequence"/>
</dbReference>
<dbReference type="eggNOG" id="ENOG502RYTD">
    <property type="taxonomic scope" value="Eukaryota"/>
</dbReference>
<reference evidence="2 3" key="1">
    <citation type="submission" date="2015-12" db="EMBL/GenBank/DDBJ databases">
        <title>Draft genome sequence of Moniliophthora roreri, the causal agent of frosty pod rot of cacao.</title>
        <authorList>
            <person name="Aime M.C."/>
            <person name="Diaz-Valderrama J.R."/>
            <person name="Kijpornyongpan T."/>
            <person name="Phillips-Mora W."/>
        </authorList>
    </citation>
    <scope>NUCLEOTIDE SEQUENCE [LARGE SCALE GENOMIC DNA]</scope>
    <source>
        <strain evidence="2 3">MCA 2952</strain>
    </source>
</reference>
<gene>
    <name evidence="2" type="ORF">WG66_2804</name>
</gene>
<proteinExistence type="predicted"/>
<comment type="caution">
    <text evidence="2">The sequence shown here is derived from an EMBL/GenBank/DDBJ whole genome shotgun (WGS) entry which is preliminary data.</text>
</comment>
<evidence type="ECO:0000313" key="2">
    <source>
        <dbReference type="EMBL" id="KTB44619.1"/>
    </source>
</evidence>
<evidence type="ECO:0000313" key="3">
    <source>
        <dbReference type="Proteomes" id="UP000054988"/>
    </source>
</evidence>
<evidence type="ECO:0000256" key="1">
    <source>
        <dbReference type="SAM" id="MobiDB-lite"/>
    </source>
</evidence>